<protein>
    <recommendedName>
        <fullName evidence="3">HNS binding protein</fullName>
    </recommendedName>
</protein>
<dbReference type="InterPro" id="IPR022611">
    <property type="entry name" value="Phage_T7_5.5"/>
</dbReference>
<dbReference type="GeneID" id="55003092"/>
<evidence type="ECO:0008006" key="3">
    <source>
        <dbReference type="Google" id="ProtNLM"/>
    </source>
</evidence>
<accession>A0A385IG50</accession>
<reference evidence="2" key="1">
    <citation type="submission" date="2018-08" db="EMBL/GenBank/DDBJ databases">
        <title>SRE bacteriophages.</title>
        <authorList>
            <person name="Carstens A.B."/>
            <person name="Djurhuus A.M."/>
            <person name="Kot W."/>
            <person name="Hansen L.H."/>
        </authorList>
    </citation>
    <scope>NUCLEOTIDE SEQUENCE [LARGE SCALE GENOMIC DNA]</scope>
</reference>
<name>A0A385IG50_9CAUD</name>
<dbReference type="Pfam" id="PF11247">
    <property type="entry name" value="Phage_T7_55"/>
    <property type="match status" value="1"/>
</dbReference>
<dbReference type="Proteomes" id="UP000263979">
    <property type="component" value="Segment"/>
</dbReference>
<evidence type="ECO:0000313" key="2">
    <source>
        <dbReference type="Proteomes" id="UP000263979"/>
    </source>
</evidence>
<dbReference type="RefSeq" id="YP_009812059.1">
    <property type="nucleotide sequence ID" value="NC_048060.1"/>
</dbReference>
<evidence type="ECO:0000313" key="1">
    <source>
        <dbReference type="EMBL" id="AXY81962.1"/>
    </source>
</evidence>
<sequence>MALTIKQKVSFDVKFVVDSETEQAFESNILEALRDFHAGTRELDGLERHVAIVFLKEGLEAAIRAMIAGLYKGTIKEALLEDLEVASLSPVVVRNV</sequence>
<proteinExistence type="predicted"/>
<dbReference type="KEGG" id="vg:55003092"/>
<organism evidence="1 2">
    <name type="scientific">Dickeya phage Mysterion</name>
    <dbReference type="NCBI Taxonomy" id="2320193"/>
    <lineage>
        <taxon>Viruses</taxon>
        <taxon>Duplodnaviria</taxon>
        <taxon>Heunggongvirae</taxon>
        <taxon>Uroviricota</taxon>
        <taxon>Caudoviricetes</taxon>
        <taxon>Autographivirales</taxon>
        <taxon>Autotranscriptaviridae</taxon>
        <taxon>Studiervirinae</taxon>
        <taxon>Aarhusvirus</taxon>
        <taxon>Aarhusvirus mysterion</taxon>
    </lineage>
</organism>
<dbReference type="EMBL" id="MH807817">
    <property type="protein sequence ID" value="AXY81962.1"/>
    <property type="molecule type" value="Genomic_DNA"/>
</dbReference>
<keyword evidence="2" id="KW-1185">Reference proteome</keyword>